<dbReference type="CDD" id="cd03075">
    <property type="entry name" value="GST_N_Mu"/>
    <property type="match status" value="1"/>
</dbReference>
<proteinExistence type="inferred from homology"/>
<evidence type="ECO:0000259" key="6">
    <source>
        <dbReference type="PROSITE" id="PS50404"/>
    </source>
</evidence>
<dbReference type="SUPFAM" id="SSF52833">
    <property type="entry name" value="Thioredoxin-like"/>
    <property type="match status" value="1"/>
</dbReference>
<dbReference type="InterPro" id="IPR004046">
    <property type="entry name" value="GST_C"/>
</dbReference>
<dbReference type="Gene3D" id="3.40.30.10">
    <property type="entry name" value="Glutaredoxin"/>
    <property type="match status" value="1"/>
</dbReference>
<dbReference type="PRINTS" id="PR01267">
    <property type="entry name" value="GSTRNSFRASEM"/>
</dbReference>
<organism evidence="8 9">
    <name type="scientific">Porites lobata</name>
    <dbReference type="NCBI Taxonomy" id="104759"/>
    <lineage>
        <taxon>Eukaryota</taxon>
        <taxon>Metazoa</taxon>
        <taxon>Cnidaria</taxon>
        <taxon>Anthozoa</taxon>
        <taxon>Hexacorallia</taxon>
        <taxon>Scleractinia</taxon>
        <taxon>Fungiina</taxon>
        <taxon>Poritidae</taxon>
        <taxon>Porites</taxon>
    </lineage>
</organism>
<dbReference type="InterPro" id="IPR010987">
    <property type="entry name" value="Glutathione-S-Trfase_C-like"/>
</dbReference>
<comment type="caution">
    <text evidence="8">The sequence shown here is derived from an EMBL/GenBank/DDBJ whole genome shotgun (WGS) entry which is preliminary data.</text>
</comment>
<dbReference type="InterPro" id="IPR003081">
    <property type="entry name" value="GST_mu"/>
</dbReference>
<protein>
    <recommendedName>
        <fullName evidence="3">glutathione transferase</fullName>
        <ecNumber evidence="3">2.5.1.18</ecNumber>
    </recommendedName>
</protein>
<dbReference type="EMBL" id="CALNXK010000495">
    <property type="protein sequence ID" value="CAH3186664.1"/>
    <property type="molecule type" value="Genomic_DNA"/>
</dbReference>
<evidence type="ECO:0000313" key="8">
    <source>
        <dbReference type="EMBL" id="CAH3186664.1"/>
    </source>
</evidence>
<evidence type="ECO:0000256" key="5">
    <source>
        <dbReference type="ARBA" id="ARBA00047960"/>
    </source>
</evidence>
<reference evidence="8 9" key="1">
    <citation type="submission" date="2022-05" db="EMBL/GenBank/DDBJ databases">
        <authorList>
            <consortium name="Genoscope - CEA"/>
            <person name="William W."/>
        </authorList>
    </citation>
    <scope>NUCLEOTIDE SEQUENCE [LARGE SCALE GENOMIC DNA]</scope>
</reference>
<dbReference type="Proteomes" id="UP001159405">
    <property type="component" value="Unassembled WGS sequence"/>
</dbReference>
<dbReference type="Pfam" id="PF02798">
    <property type="entry name" value="GST_N"/>
    <property type="match status" value="1"/>
</dbReference>
<dbReference type="EC" id="2.5.1.18" evidence="3"/>
<dbReference type="InterPro" id="IPR050213">
    <property type="entry name" value="GST_superfamily"/>
</dbReference>
<evidence type="ECO:0000313" key="9">
    <source>
        <dbReference type="Proteomes" id="UP001159405"/>
    </source>
</evidence>
<dbReference type="PROSITE" id="PS50404">
    <property type="entry name" value="GST_NTER"/>
    <property type="match status" value="1"/>
</dbReference>
<evidence type="ECO:0000256" key="1">
    <source>
        <dbReference type="ARBA" id="ARBA00003701"/>
    </source>
</evidence>
<dbReference type="Pfam" id="PF14497">
    <property type="entry name" value="GST_C_3"/>
    <property type="match status" value="1"/>
</dbReference>
<dbReference type="PANTHER" id="PTHR11571">
    <property type="entry name" value="GLUTATHIONE S-TRANSFERASE"/>
    <property type="match status" value="1"/>
</dbReference>
<dbReference type="SFLD" id="SFLDG01205">
    <property type="entry name" value="AMPS.1"/>
    <property type="match status" value="1"/>
</dbReference>
<keyword evidence="4" id="KW-0808">Transferase</keyword>
<comment type="catalytic activity">
    <reaction evidence="5">
        <text>RX + glutathione = an S-substituted glutathione + a halide anion + H(+)</text>
        <dbReference type="Rhea" id="RHEA:16437"/>
        <dbReference type="ChEBI" id="CHEBI:15378"/>
        <dbReference type="ChEBI" id="CHEBI:16042"/>
        <dbReference type="ChEBI" id="CHEBI:17792"/>
        <dbReference type="ChEBI" id="CHEBI:57925"/>
        <dbReference type="ChEBI" id="CHEBI:90779"/>
        <dbReference type="EC" id="2.5.1.18"/>
    </reaction>
</comment>
<dbReference type="PROSITE" id="PS50405">
    <property type="entry name" value="GST_CTER"/>
    <property type="match status" value="1"/>
</dbReference>
<dbReference type="SFLD" id="SFLDG00363">
    <property type="entry name" value="AMPS_(cytGST):_Alpha-__Mu-__Pi"/>
    <property type="match status" value="1"/>
</dbReference>
<feature type="domain" description="GST N-terminal" evidence="6">
    <location>
        <begin position="1"/>
        <end position="88"/>
    </location>
</feature>
<gene>
    <name evidence="8" type="ORF">PLOB_00035254</name>
</gene>
<dbReference type="SFLD" id="SFLDS00019">
    <property type="entry name" value="Glutathione_Transferase_(cytos"/>
    <property type="match status" value="1"/>
</dbReference>
<feature type="domain" description="GST C-terminal" evidence="7">
    <location>
        <begin position="90"/>
        <end position="208"/>
    </location>
</feature>
<name>A0ABN8SA42_9CNID</name>
<dbReference type="InterPro" id="IPR040079">
    <property type="entry name" value="Glutathione_S-Trfase"/>
</dbReference>
<evidence type="ECO:0000256" key="4">
    <source>
        <dbReference type="ARBA" id="ARBA00022679"/>
    </source>
</evidence>
<sequence>MAPILGYWDIRGLAEPIRLLLHYTGTEFKDERYECGDAPDYNRDCWFSVKFTLGLDFPNLPYYIDGDIKITQSNAIMRHIARLNDLCGSTKQEKVRVDISENQLMDWRKKFTGLCYNPDFDKLKEGYIKDIKATFQQFSDFLGERKFLAGDKISFVDFILFEALDEHLLFEASLLDPHVNLKEYRSRIEELTSIAAYRKSEKFKAHPINNKMAKFL</sequence>
<dbReference type="Gene3D" id="1.20.1050.10">
    <property type="match status" value="1"/>
</dbReference>
<evidence type="ECO:0000256" key="2">
    <source>
        <dbReference type="ARBA" id="ARBA00005861"/>
    </source>
</evidence>
<dbReference type="SUPFAM" id="SSF47616">
    <property type="entry name" value="GST C-terminal domain-like"/>
    <property type="match status" value="1"/>
</dbReference>
<comment type="function">
    <text evidence="1">Conjugation of reduced glutathione to a wide number of exogenous and endogenous hydrophobic electrophiles.</text>
</comment>
<dbReference type="InterPro" id="IPR004045">
    <property type="entry name" value="Glutathione_S-Trfase_N"/>
</dbReference>
<dbReference type="InterPro" id="IPR036282">
    <property type="entry name" value="Glutathione-S-Trfase_C_sf"/>
</dbReference>
<evidence type="ECO:0000256" key="3">
    <source>
        <dbReference type="ARBA" id="ARBA00012452"/>
    </source>
</evidence>
<evidence type="ECO:0000259" key="7">
    <source>
        <dbReference type="PROSITE" id="PS50405"/>
    </source>
</evidence>
<comment type="similarity">
    <text evidence="2">Belongs to the GST superfamily. Mu family.</text>
</comment>
<dbReference type="PANTHER" id="PTHR11571:SF222">
    <property type="entry name" value="GLUTATHIONE TRANSFERASE"/>
    <property type="match status" value="1"/>
</dbReference>
<dbReference type="InterPro" id="IPR036249">
    <property type="entry name" value="Thioredoxin-like_sf"/>
</dbReference>
<accession>A0ABN8SA42</accession>
<keyword evidence="9" id="KW-1185">Reference proteome</keyword>